<dbReference type="Pfam" id="PF13627">
    <property type="entry name" value="LptM_cons"/>
    <property type="match status" value="1"/>
</dbReference>
<comment type="similarity">
    <text evidence="7">Belongs to the LptM family.</text>
</comment>
<evidence type="ECO:0000256" key="8">
    <source>
        <dbReference type="ARBA" id="ARBA00049730"/>
    </source>
</evidence>
<reference evidence="10 11" key="1">
    <citation type="submission" date="2012-11" db="EMBL/GenBank/DDBJ databases">
        <authorList>
            <person name="Linke B."/>
        </authorList>
    </citation>
    <scope>NUCLEOTIDE SEQUENCE [LARGE SCALE GENOMIC DNA]</scope>
    <source>
        <strain evidence="11">CFBP 1232</strain>
    </source>
</reference>
<feature type="compositionally biased region" description="Polar residues" evidence="9">
    <location>
        <begin position="45"/>
        <end position="80"/>
    </location>
</feature>
<name>A0A830ZZ42_ERWAM</name>
<evidence type="ECO:0000256" key="3">
    <source>
        <dbReference type="ARBA" id="ARBA00023136"/>
    </source>
</evidence>
<dbReference type="GO" id="GO:0009279">
    <property type="term" value="C:cell outer membrane"/>
    <property type="evidence" value="ECO:0007669"/>
    <property type="project" value="UniProtKB-SubCell"/>
</dbReference>
<evidence type="ECO:0000256" key="4">
    <source>
        <dbReference type="ARBA" id="ARBA00023139"/>
    </source>
</evidence>
<dbReference type="PROSITE" id="PS51257">
    <property type="entry name" value="PROKAR_LIPOPROTEIN"/>
    <property type="match status" value="1"/>
</dbReference>
<evidence type="ECO:0000256" key="7">
    <source>
        <dbReference type="ARBA" id="ARBA00049647"/>
    </source>
</evidence>
<keyword evidence="5" id="KW-0998">Cell outer membrane</keyword>
<accession>A0A830ZZ42</accession>
<feature type="region of interest" description="Disordered" evidence="9">
    <location>
        <begin position="43"/>
        <end position="80"/>
    </location>
</feature>
<dbReference type="AlphaFoldDB" id="A0A830ZZ42"/>
<dbReference type="NCBIfam" id="NF047847">
    <property type="entry name" value="SS_mature_LptM"/>
    <property type="match status" value="1"/>
</dbReference>
<keyword evidence="6 10" id="KW-0449">Lipoprotein</keyword>
<evidence type="ECO:0000256" key="1">
    <source>
        <dbReference type="ARBA" id="ARBA00004459"/>
    </source>
</evidence>
<evidence type="ECO:0000256" key="2">
    <source>
        <dbReference type="ARBA" id="ARBA00022729"/>
    </source>
</evidence>
<dbReference type="EMBL" id="CAPB01000003">
    <property type="protein sequence ID" value="CCO92169.1"/>
    <property type="molecule type" value="Genomic_DNA"/>
</dbReference>
<evidence type="ECO:0000256" key="9">
    <source>
        <dbReference type="SAM" id="MobiDB-lite"/>
    </source>
</evidence>
<keyword evidence="4" id="KW-0564">Palmitate</keyword>
<comment type="caution">
    <text evidence="10">The sequence shown here is derived from an EMBL/GenBank/DDBJ whole genome shotgun (WGS) entry which is preliminary data.</text>
</comment>
<organism evidence="10 11">
    <name type="scientific">Erwinia amylovora NBRC 12687 = CFBP 1232</name>
    <dbReference type="NCBI Taxonomy" id="1219359"/>
    <lineage>
        <taxon>Bacteria</taxon>
        <taxon>Pseudomonadati</taxon>
        <taxon>Pseudomonadota</taxon>
        <taxon>Gammaproteobacteria</taxon>
        <taxon>Enterobacterales</taxon>
        <taxon>Erwiniaceae</taxon>
        <taxon>Erwinia</taxon>
    </lineage>
</organism>
<keyword evidence="3" id="KW-0472">Membrane</keyword>
<gene>
    <name evidence="10" type="ORF">BN437_0197</name>
</gene>
<comment type="subcellular location">
    <subcellularLocation>
        <location evidence="1">Cell outer membrane</location>
        <topology evidence="1">Lipid-anchor</topology>
    </subcellularLocation>
</comment>
<proteinExistence type="inferred from homology"/>
<dbReference type="Proteomes" id="UP000013111">
    <property type="component" value="Unassembled WGS sequence"/>
</dbReference>
<sequence>MIGGINRSKMSRMRMKNRICQLALIITVTSLAGCGLKGPLYFPNHEQSGPKTIRTAPSTQSGSNAQQSATAKGQSAQPIQ</sequence>
<dbReference type="InterPro" id="IPR032831">
    <property type="entry name" value="LptM_cons"/>
</dbReference>
<evidence type="ECO:0000313" key="10">
    <source>
        <dbReference type="EMBL" id="CCO92169.1"/>
    </source>
</evidence>
<evidence type="ECO:0000256" key="6">
    <source>
        <dbReference type="ARBA" id="ARBA00023288"/>
    </source>
</evidence>
<reference evidence="10 11" key="2">
    <citation type="submission" date="2013-04" db="EMBL/GenBank/DDBJ databases">
        <title>Comparative genomics of 12 strains of Erwinia amylovora identifies a pan-genome with a large conserved core and provides insights into host specificity.</title>
        <authorList>
            <person name="Mann R.A."/>
            <person name="Smits T.H.M."/>
            <person name="Buehlmann A."/>
            <person name="Blom J."/>
            <person name="Goesmann A."/>
            <person name="Frey J.E."/>
            <person name="Plummer K.M."/>
            <person name="Beer S.V."/>
            <person name="Luck J."/>
            <person name="Duffy B."/>
            <person name="Rodoni B."/>
        </authorList>
    </citation>
    <scope>NUCLEOTIDE SEQUENCE [LARGE SCALE GENOMIC DNA]</scope>
    <source>
        <strain evidence="11">CFBP 1232</strain>
    </source>
</reference>
<protein>
    <recommendedName>
        <fullName evidence="8">LPS-assembly lipoprotein LptM</fullName>
    </recommendedName>
</protein>
<keyword evidence="2" id="KW-0732">Signal</keyword>
<evidence type="ECO:0000256" key="5">
    <source>
        <dbReference type="ARBA" id="ARBA00023237"/>
    </source>
</evidence>
<evidence type="ECO:0000313" key="11">
    <source>
        <dbReference type="Proteomes" id="UP000013111"/>
    </source>
</evidence>